<gene>
    <name evidence="1" type="ORF">MNB_SV-12-1662</name>
</gene>
<evidence type="ECO:0000313" key="1">
    <source>
        <dbReference type="EMBL" id="SFV65188.1"/>
    </source>
</evidence>
<organism evidence="1">
    <name type="scientific">hydrothermal vent metagenome</name>
    <dbReference type="NCBI Taxonomy" id="652676"/>
    <lineage>
        <taxon>unclassified sequences</taxon>
        <taxon>metagenomes</taxon>
        <taxon>ecological metagenomes</taxon>
    </lineage>
</organism>
<name>A0A1W1CH42_9ZZZZ</name>
<accession>A0A1W1CH42</accession>
<dbReference type="AlphaFoldDB" id="A0A1W1CH42"/>
<reference evidence="1" key="1">
    <citation type="submission" date="2016-10" db="EMBL/GenBank/DDBJ databases">
        <authorList>
            <person name="de Groot N.N."/>
        </authorList>
    </citation>
    <scope>NUCLEOTIDE SEQUENCE</scope>
</reference>
<proteinExistence type="predicted"/>
<dbReference type="Gene3D" id="1.25.40.10">
    <property type="entry name" value="Tetratricopeptide repeat domain"/>
    <property type="match status" value="1"/>
</dbReference>
<protein>
    <recommendedName>
        <fullName evidence="2">Tetratricopeptide repeat protein</fullName>
    </recommendedName>
</protein>
<evidence type="ECO:0008006" key="2">
    <source>
        <dbReference type="Google" id="ProtNLM"/>
    </source>
</evidence>
<sequence>MRKVNINRLLTRAEQQFSLGEYQSAMTTYGLLLKESPTHSDAKIGAFLCDIGMESSEEAQALFDYYQIIKKEQDDAPEVMSNLISTLDSTKNQLTDLLAPMEDKIEYEDGIGYKDFLQFVDDRGDFSKAFEDVMFSTKVILKGKEEYIDFVSKLIDKGEEKLAEQFLDSMSSVFGKSQDIYELYHKLKQN</sequence>
<dbReference type="EMBL" id="FPHE01000139">
    <property type="protein sequence ID" value="SFV65188.1"/>
    <property type="molecule type" value="Genomic_DNA"/>
</dbReference>
<dbReference type="InterPro" id="IPR011990">
    <property type="entry name" value="TPR-like_helical_dom_sf"/>
</dbReference>